<dbReference type="InterPro" id="IPR038142">
    <property type="entry name" value="Cytochrome_P460_sp"/>
</dbReference>
<dbReference type="AlphaFoldDB" id="A0A239HM52"/>
<evidence type="ECO:0000313" key="4">
    <source>
        <dbReference type="Proteomes" id="UP000242915"/>
    </source>
</evidence>
<keyword evidence="4" id="KW-1185">Reference proteome</keyword>
<organism evidence="3 4">
    <name type="scientific">Pseudomonas segetis</name>
    <dbReference type="NCBI Taxonomy" id="298908"/>
    <lineage>
        <taxon>Bacteria</taxon>
        <taxon>Pseudomonadati</taxon>
        <taxon>Pseudomonadota</taxon>
        <taxon>Gammaproteobacteria</taxon>
        <taxon>Pseudomonadales</taxon>
        <taxon>Pseudomonadaceae</taxon>
        <taxon>Pseudomonas</taxon>
    </lineage>
</organism>
<feature type="domain" description="Cytochrome P460" evidence="2">
    <location>
        <begin position="76"/>
        <end position="209"/>
    </location>
</feature>
<dbReference type="Gene3D" id="3.50.70.20">
    <property type="entry name" value="Cytochrome P460"/>
    <property type="match status" value="1"/>
</dbReference>
<dbReference type="InterPro" id="IPR032033">
    <property type="entry name" value="Cytochrome_P460"/>
</dbReference>
<feature type="region of interest" description="Disordered" evidence="1">
    <location>
        <begin position="1"/>
        <end position="30"/>
    </location>
</feature>
<dbReference type="Pfam" id="PF16694">
    <property type="entry name" value="Cytochrome_P460"/>
    <property type="match status" value="1"/>
</dbReference>
<reference evidence="4" key="1">
    <citation type="submission" date="2017-06" db="EMBL/GenBank/DDBJ databases">
        <authorList>
            <person name="Varghese N."/>
            <person name="Submissions S."/>
        </authorList>
    </citation>
    <scope>NUCLEOTIDE SEQUENCE [LARGE SCALE GENOMIC DNA]</scope>
    <source>
        <strain evidence="4">CIP 108523</strain>
    </source>
</reference>
<proteinExistence type="predicted"/>
<feature type="compositionally biased region" description="Polar residues" evidence="1">
    <location>
        <begin position="9"/>
        <end position="24"/>
    </location>
</feature>
<protein>
    <submittedName>
        <fullName evidence="3">Cytochrome P460</fullName>
    </submittedName>
</protein>
<name>A0A239HM52_9PSED</name>
<gene>
    <name evidence="3" type="ORF">SAMN05216255_3479</name>
</gene>
<evidence type="ECO:0000313" key="3">
    <source>
        <dbReference type="EMBL" id="SNS82469.1"/>
    </source>
</evidence>
<evidence type="ECO:0000256" key="1">
    <source>
        <dbReference type="SAM" id="MobiDB-lite"/>
    </source>
</evidence>
<evidence type="ECO:0000259" key="2">
    <source>
        <dbReference type="Pfam" id="PF16694"/>
    </source>
</evidence>
<dbReference type="CDD" id="cd20750">
    <property type="entry name" value="cyt_c_I"/>
    <property type="match status" value="1"/>
</dbReference>
<accession>A0A239HM52</accession>
<dbReference type="EMBL" id="FZOG01000005">
    <property type="protein sequence ID" value="SNS82469.1"/>
    <property type="molecule type" value="Genomic_DNA"/>
</dbReference>
<sequence>MLVQKSPERTNTAASYSPSSSTKRQAIPPRSPGLKNCLPYSILLAACLLSAGLATAAEPGHPYAAISDAAGNLHVPANYRNTYQFLGSWAVAADKDQGAKQLHVVYASPNTGKSYKKLGHFPDGTVLVKEVFDTSTAGMTTGTVSHATTLKGWFVMVKDSKHAYPQSKLWGDGWGWSWFDANQPNVTTTKDHNECLGCHQPARSSDLVYVQGYPTLAE</sequence>
<dbReference type="Proteomes" id="UP000242915">
    <property type="component" value="Unassembled WGS sequence"/>
</dbReference>